<feature type="binding site" evidence="3">
    <location>
        <position position="111"/>
    </location>
    <ligand>
        <name>Mg(2+)</name>
        <dbReference type="ChEBI" id="CHEBI:18420"/>
    </ligand>
</feature>
<dbReference type="PROSITE" id="PS00893">
    <property type="entry name" value="NUDIX_BOX"/>
    <property type="match status" value="1"/>
</dbReference>
<keyword evidence="3" id="KW-0460">Magnesium</keyword>
<dbReference type="AlphaFoldDB" id="A0A1E7Z7R6"/>
<reference evidence="6 7" key="1">
    <citation type="submission" date="2016-08" db="EMBL/GenBank/DDBJ databases">
        <authorList>
            <person name="Seilhamer J.J."/>
        </authorList>
    </citation>
    <scope>NUCLEOTIDE SEQUENCE [LARGE SCALE GENOMIC DNA]</scope>
    <source>
        <strain evidence="6 7">KCTC 42603</strain>
    </source>
</reference>
<evidence type="ECO:0000313" key="6">
    <source>
        <dbReference type="EMBL" id="OFC69434.1"/>
    </source>
</evidence>
<dbReference type="PRINTS" id="PR00502">
    <property type="entry name" value="NUDIXFAMILY"/>
</dbReference>
<evidence type="ECO:0000256" key="2">
    <source>
        <dbReference type="PIRSR" id="PIRSR603564-1"/>
    </source>
</evidence>
<feature type="domain" description="Nudix hydrolase" evidence="5">
    <location>
        <begin position="4"/>
        <end position="140"/>
    </location>
</feature>
<dbReference type="PROSITE" id="PS51462">
    <property type="entry name" value="NUDIX"/>
    <property type="match status" value="1"/>
</dbReference>
<comment type="similarity">
    <text evidence="4">Belongs to the Nudix hydrolase family.</text>
</comment>
<evidence type="ECO:0000256" key="1">
    <source>
        <dbReference type="ARBA" id="ARBA00022801"/>
    </source>
</evidence>
<gene>
    <name evidence="6" type="ORF">BFC18_18700</name>
</gene>
<feature type="binding site" evidence="3">
    <location>
        <position position="56"/>
    </location>
    <ligand>
        <name>Mg(2+)</name>
        <dbReference type="ChEBI" id="CHEBI:18420"/>
    </ligand>
</feature>
<dbReference type="SUPFAM" id="SSF55811">
    <property type="entry name" value="Nudix"/>
    <property type="match status" value="1"/>
</dbReference>
<keyword evidence="3" id="KW-0479">Metal-binding</keyword>
<feature type="binding site" evidence="2">
    <location>
        <position position="4"/>
    </location>
    <ligand>
        <name>substrate</name>
    </ligand>
</feature>
<evidence type="ECO:0000313" key="7">
    <source>
        <dbReference type="Proteomes" id="UP000175691"/>
    </source>
</evidence>
<feature type="binding site" evidence="2">
    <location>
        <position position="129"/>
    </location>
    <ligand>
        <name>substrate</name>
    </ligand>
</feature>
<accession>A0A1E7Z7R6</accession>
<dbReference type="EMBL" id="MDHN01000040">
    <property type="protein sequence ID" value="OFC69434.1"/>
    <property type="molecule type" value="Genomic_DNA"/>
</dbReference>
<keyword evidence="1 4" id="KW-0378">Hydrolase</keyword>
<comment type="caution">
    <text evidence="6">The sequence shown here is derived from an EMBL/GenBank/DDBJ whole genome shotgun (WGS) entry which is preliminary data.</text>
</comment>
<dbReference type="NCBIfam" id="NF006961">
    <property type="entry name" value="PRK09438.1"/>
    <property type="match status" value="1"/>
</dbReference>
<dbReference type="Gene3D" id="3.90.79.10">
    <property type="entry name" value="Nucleoside Triphosphate Pyrophosphohydrolase"/>
    <property type="match status" value="1"/>
</dbReference>
<dbReference type="InterPro" id="IPR015797">
    <property type="entry name" value="NUDIX_hydrolase-like_dom_sf"/>
</dbReference>
<dbReference type="GO" id="GO:0046872">
    <property type="term" value="F:metal ion binding"/>
    <property type="evidence" value="ECO:0007669"/>
    <property type="project" value="UniProtKB-KW"/>
</dbReference>
<dbReference type="PRINTS" id="PR01404">
    <property type="entry name" value="NPPPHYDRLASE"/>
</dbReference>
<feature type="binding site" evidence="2">
    <location>
        <position position="25"/>
    </location>
    <ligand>
        <name>substrate</name>
    </ligand>
</feature>
<proteinExistence type="inferred from homology"/>
<name>A0A1E7Z7R6_9ALTE</name>
<dbReference type="Proteomes" id="UP000175691">
    <property type="component" value="Unassembled WGS sequence"/>
</dbReference>
<comment type="cofactor">
    <cofactor evidence="3">
        <name>Mg(2+)</name>
        <dbReference type="ChEBI" id="CHEBI:18420"/>
    </cofactor>
    <text evidence="3">Binds 1 Mg(2+) ion per subunit.</text>
</comment>
<dbReference type="InterPro" id="IPR000086">
    <property type="entry name" value="NUDIX_hydrolase_dom"/>
</dbReference>
<dbReference type="Pfam" id="PF00293">
    <property type="entry name" value="NUDIX"/>
    <property type="match status" value="1"/>
</dbReference>
<feature type="binding site" evidence="3">
    <location>
        <position position="52"/>
    </location>
    <ligand>
        <name>Mg(2+)</name>
        <dbReference type="ChEBI" id="CHEBI:18420"/>
    </ligand>
</feature>
<organism evidence="6 7">
    <name type="scientific">Alteromonas confluentis</name>
    <dbReference type="NCBI Taxonomy" id="1656094"/>
    <lineage>
        <taxon>Bacteria</taxon>
        <taxon>Pseudomonadati</taxon>
        <taxon>Pseudomonadota</taxon>
        <taxon>Gammaproteobacteria</taxon>
        <taxon>Alteromonadales</taxon>
        <taxon>Alteromonadaceae</taxon>
        <taxon>Alteromonas/Salinimonas group</taxon>
        <taxon>Alteromonas</taxon>
    </lineage>
</organism>
<dbReference type="GO" id="GO:0008828">
    <property type="term" value="F:dATP diphosphatase activity"/>
    <property type="evidence" value="ECO:0007669"/>
    <property type="project" value="InterPro"/>
</dbReference>
<dbReference type="CDD" id="cd04664">
    <property type="entry name" value="NUDIX_DHNTPase_like"/>
    <property type="match status" value="1"/>
</dbReference>
<dbReference type="GO" id="GO:0046656">
    <property type="term" value="P:folic acid biosynthetic process"/>
    <property type="evidence" value="ECO:0007669"/>
    <property type="project" value="InterPro"/>
</dbReference>
<dbReference type="InterPro" id="IPR020084">
    <property type="entry name" value="NUDIX_hydrolase_CS"/>
</dbReference>
<evidence type="ECO:0000256" key="4">
    <source>
        <dbReference type="RuleBase" id="RU003476"/>
    </source>
</evidence>
<dbReference type="STRING" id="1656094.BFC18_18700"/>
<dbReference type="PANTHER" id="PTHR43736">
    <property type="entry name" value="ADP-RIBOSE PYROPHOSPHATASE"/>
    <property type="match status" value="1"/>
</dbReference>
<sequence length="145" mass="16872">MPFKRPESVLVVLYDEHHRLLVLQRDDDPDFWQSVTGTVEHGEMPEETALREVAEETGIVLFPQQLKNCHQINRYLIRKRWLHRYPPGTQYNTEHVFIAQVPSTANIILTEHLAHEWLSKPLALMRLWSPSNRDAAEAFVPGPLT</sequence>
<evidence type="ECO:0000259" key="5">
    <source>
        <dbReference type="PROSITE" id="PS51462"/>
    </source>
</evidence>
<feature type="binding site" evidence="2">
    <location>
        <position position="36"/>
    </location>
    <ligand>
        <name>substrate</name>
    </ligand>
</feature>
<evidence type="ECO:0000256" key="3">
    <source>
        <dbReference type="PIRSR" id="PIRSR603564-2"/>
    </source>
</evidence>
<protein>
    <submittedName>
        <fullName evidence="6">Dihydroneopterin triphosphate diphosphatase</fullName>
    </submittedName>
</protein>
<dbReference type="RefSeq" id="WP_070126881.1">
    <property type="nucleotide sequence ID" value="NZ_MDHN01000040.1"/>
</dbReference>
<dbReference type="PANTHER" id="PTHR43736:SF1">
    <property type="entry name" value="DIHYDRONEOPTERIN TRIPHOSPHATE DIPHOSPHATASE"/>
    <property type="match status" value="1"/>
</dbReference>
<keyword evidence="7" id="KW-1185">Reference proteome</keyword>
<dbReference type="GO" id="GO:0019177">
    <property type="term" value="F:dihydroneopterin triphosphate pyrophosphohydrolase activity"/>
    <property type="evidence" value="ECO:0007669"/>
    <property type="project" value="InterPro"/>
</dbReference>
<dbReference type="InterPro" id="IPR020476">
    <property type="entry name" value="Nudix_hydrolase"/>
</dbReference>
<dbReference type="InterPro" id="IPR003564">
    <property type="entry name" value="DHNTPase"/>
</dbReference>
<dbReference type="OrthoDB" id="7066556at2"/>